<evidence type="ECO:0000313" key="2">
    <source>
        <dbReference type="Proteomes" id="UP000250235"/>
    </source>
</evidence>
<gene>
    <name evidence="1" type="ORF">F511_06689</name>
</gene>
<accession>A0A2Z7BR08</accession>
<dbReference type="EMBL" id="KV003277">
    <property type="protein sequence ID" value="KZV36696.1"/>
    <property type="molecule type" value="Genomic_DNA"/>
</dbReference>
<keyword evidence="2" id="KW-1185">Reference proteome</keyword>
<protein>
    <submittedName>
        <fullName evidence="1">Uncharacterized protein</fullName>
    </submittedName>
</protein>
<evidence type="ECO:0000313" key="1">
    <source>
        <dbReference type="EMBL" id="KZV36696.1"/>
    </source>
</evidence>
<dbReference type="Proteomes" id="UP000250235">
    <property type="component" value="Unassembled WGS sequence"/>
</dbReference>
<organism evidence="1 2">
    <name type="scientific">Dorcoceras hygrometricum</name>
    <dbReference type="NCBI Taxonomy" id="472368"/>
    <lineage>
        <taxon>Eukaryota</taxon>
        <taxon>Viridiplantae</taxon>
        <taxon>Streptophyta</taxon>
        <taxon>Embryophyta</taxon>
        <taxon>Tracheophyta</taxon>
        <taxon>Spermatophyta</taxon>
        <taxon>Magnoliopsida</taxon>
        <taxon>eudicotyledons</taxon>
        <taxon>Gunneridae</taxon>
        <taxon>Pentapetalae</taxon>
        <taxon>asterids</taxon>
        <taxon>lamiids</taxon>
        <taxon>Lamiales</taxon>
        <taxon>Gesneriaceae</taxon>
        <taxon>Didymocarpoideae</taxon>
        <taxon>Trichosporeae</taxon>
        <taxon>Loxocarpinae</taxon>
        <taxon>Dorcoceras</taxon>
    </lineage>
</organism>
<sequence length="65" mass="7138">MASRPFAFACSPEPAIERPKLELWLQLRRATSVKSFTAFGVLMNSCRCRGSGVGAQEALQRHGSQ</sequence>
<proteinExistence type="predicted"/>
<dbReference type="AlphaFoldDB" id="A0A2Z7BR08"/>
<reference evidence="1 2" key="1">
    <citation type="journal article" date="2015" name="Proc. Natl. Acad. Sci. U.S.A.">
        <title>The resurrection genome of Boea hygrometrica: A blueprint for survival of dehydration.</title>
        <authorList>
            <person name="Xiao L."/>
            <person name="Yang G."/>
            <person name="Zhang L."/>
            <person name="Yang X."/>
            <person name="Zhao S."/>
            <person name="Ji Z."/>
            <person name="Zhou Q."/>
            <person name="Hu M."/>
            <person name="Wang Y."/>
            <person name="Chen M."/>
            <person name="Xu Y."/>
            <person name="Jin H."/>
            <person name="Xiao X."/>
            <person name="Hu G."/>
            <person name="Bao F."/>
            <person name="Hu Y."/>
            <person name="Wan P."/>
            <person name="Li L."/>
            <person name="Deng X."/>
            <person name="Kuang T."/>
            <person name="Xiang C."/>
            <person name="Zhu J.K."/>
            <person name="Oliver M.J."/>
            <person name="He Y."/>
        </authorList>
    </citation>
    <scope>NUCLEOTIDE SEQUENCE [LARGE SCALE GENOMIC DNA]</scope>
    <source>
        <strain evidence="2">cv. XS01</strain>
    </source>
</reference>
<name>A0A2Z7BR08_9LAMI</name>